<proteinExistence type="predicted"/>
<comment type="caution">
    <text evidence="1">The sequence shown here is derived from an EMBL/GenBank/DDBJ whole genome shotgun (WGS) entry which is preliminary data.</text>
</comment>
<dbReference type="RefSeq" id="WP_371946841.1">
    <property type="nucleotide sequence ID" value="NZ_JAXCEI010000001.1"/>
</dbReference>
<organism evidence="1 2">
    <name type="scientific">Actinomadura monticuli</name>
    <dbReference type="NCBI Taxonomy" id="3097367"/>
    <lineage>
        <taxon>Bacteria</taxon>
        <taxon>Bacillati</taxon>
        <taxon>Actinomycetota</taxon>
        <taxon>Actinomycetes</taxon>
        <taxon>Streptosporangiales</taxon>
        <taxon>Thermomonosporaceae</taxon>
        <taxon>Actinomadura</taxon>
    </lineage>
</organism>
<gene>
    <name evidence="1" type="ORF">SM611_00975</name>
</gene>
<name>A0ABV4Q2V2_9ACTN</name>
<evidence type="ECO:0000313" key="2">
    <source>
        <dbReference type="Proteomes" id="UP001569963"/>
    </source>
</evidence>
<dbReference type="Proteomes" id="UP001569963">
    <property type="component" value="Unassembled WGS sequence"/>
</dbReference>
<keyword evidence="2" id="KW-1185">Reference proteome</keyword>
<protein>
    <submittedName>
        <fullName evidence="1">Uncharacterized protein</fullName>
    </submittedName>
</protein>
<dbReference type="EMBL" id="JAXCEI010000001">
    <property type="protein sequence ID" value="MFA1537494.1"/>
    <property type="molecule type" value="Genomic_DNA"/>
</dbReference>
<evidence type="ECO:0000313" key="1">
    <source>
        <dbReference type="EMBL" id="MFA1537494.1"/>
    </source>
</evidence>
<reference evidence="1 2" key="1">
    <citation type="submission" date="2023-11" db="EMBL/GenBank/DDBJ databases">
        <title>Actinomadura monticuli sp. nov., isolated from volcanic ash.</title>
        <authorList>
            <person name="Lee S.D."/>
            <person name="Yang H."/>
            <person name="Kim I.S."/>
        </authorList>
    </citation>
    <scope>NUCLEOTIDE SEQUENCE [LARGE SCALE GENOMIC DNA]</scope>
    <source>
        <strain evidence="1 2">DLS-62</strain>
    </source>
</reference>
<sequence length="99" mass="10964">MSHGSRRYRYVGPPEILAAVRPDAEGTPIGSPEDLASWLAPMDRAALRHPGGFTGPVVFRRCPRCHERNLVKDDDFTCAVCDAELPRTWNFDAAPSRGE</sequence>
<accession>A0ABV4Q2V2</accession>